<dbReference type="Pfam" id="PF14617">
    <property type="entry name" value="CMS1"/>
    <property type="match status" value="1"/>
</dbReference>
<accession>A0AAD5M6W8</accession>
<dbReference type="InterPro" id="IPR027417">
    <property type="entry name" value="P-loop_NTPase"/>
</dbReference>
<feature type="region of interest" description="Disordered" evidence="1">
    <location>
        <begin position="1"/>
        <end position="104"/>
    </location>
</feature>
<dbReference type="Proteomes" id="UP001209570">
    <property type="component" value="Unassembled WGS sequence"/>
</dbReference>
<organism evidence="2 3">
    <name type="scientific">Pythium insidiosum</name>
    <name type="common">Pythiosis disease agent</name>
    <dbReference type="NCBI Taxonomy" id="114742"/>
    <lineage>
        <taxon>Eukaryota</taxon>
        <taxon>Sar</taxon>
        <taxon>Stramenopiles</taxon>
        <taxon>Oomycota</taxon>
        <taxon>Peronosporomycetes</taxon>
        <taxon>Pythiales</taxon>
        <taxon>Pythiaceae</taxon>
        <taxon>Pythium</taxon>
    </lineage>
</organism>
<protein>
    <recommendedName>
        <fullName evidence="4">Ubiquitin-specific protease</fullName>
    </recommendedName>
</protein>
<feature type="compositionally biased region" description="Acidic residues" evidence="1">
    <location>
        <begin position="69"/>
        <end position="85"/>
    </location>
</feature>
<dbReference type="InterPro" id="IPR032704">
    <property type="entry name" value="Cms1"/>
</dbReference>
<dbReference type="SUPFAM" id="SSF52540">
    <property type="entry name" value="P-loop containing nucleoside triphosphate hydrolases"/>
    <property type="match status" value="1"/>
</dbReference>
<reference evidence="2" key="1">
    <citation type="submission" date="2021-12" db="EMBL/GenBank/DDBJ databases">
        <title>Prjna785345.</title>
        <authorList>
            <person name="Rujirawat T."/>
            <person name="Krajaejun T."/>
        </authorList>
    </citation>
    <scope>NUCLEOTIDE SEQUENCE</scope>
    <source>
        <strain evidence="2">Pi057C3</strain>
    </source>
</reference>
<evidence type="ECO:0008006" key="4">
    <source>
        <dbReference type="Google" id="ProtNLM"/>
    </source>
</evidence>
<feature type="compositionally biased region" description="Acidic residues" evidence="1">
    <location>
        <begin position="36"/>
        <end position="57"/>
    </location>
</feature>
<dbReference type="GO" id="GO:0005634">
    <property type="term" value="C:nucleus"/>
    <property type="evidence" value="ECO:0007669"/>
    <property type="project" value="TreeGrafter"/>
</dbReference>
<proteinExistence type="predicted"/>
<comment type="caution">
    <text evidence="2">The sequence shown here is derived from an EMBL/GenBank/DDBJ whole genome shotgun (WGS) entry which is preliminary data.</text>
</comment>
<evidence type="ECO:0000313" key="3">
    <source>
        <dbReference type="Proteomes" id="UP001209570"/>
    </source>
</evidence>
<name>A0AAD5M6W8_PYTIN</name>
<dbReference type="Gene3D" id="3.40.50.300">
    <property type="entry name" value="P-loop containing nucleotide triphosphate hydrolases"/>
    <property type="match status" value="1"/>
</dbReference>
<gene>
    <name evidence="2" type="ORF">P43SY_000645</name>
</gene>
<dbReference type="AlphaFoldDB" id="A0AAD5M6W8"/>
<keyword evidence="3" id="KW-1185">Reference proteome</keyword>
<evidence type="ECO:0000256" key="1">
    <source>
        <dbReference type="SAM" id="MobiDB-lite"/>
    </source>
</evidence>
<dbReference type="EMBL" id="JAKCXM010000066">
    <property type="protein sequence ID" value="KAJ0404245.1"/>
    <property type="molecule type" value="Genomic_DNA"/>
</dbReference>
<dbReference type="PANTHER" id="PTHR24030:SF0">
    <property type="entry name" value="PROTEIN CMSS1"/>
    <property type="match status" value="1"/>
</dbReference>
<feature type="compositionally biased region" description="Polar residues" evidence="1">
    <location>
        <begin position="1"/>
        <end position="14"/>
    </location>
</feature>
<dbReference type="GO" id="GO:0030686">
    <property type="term" value="C:90S preribosome"/>
    <property type="evidence" value="ECO:0007669"/>
    <property type="project" value="TreeGrafter"/>
</dbReference>
<dbReference type="PANTHER" id="PTHR24030">
    <property type="entry name" value="PROTEIN CMSS1"/>
    <property type="match status" value="1"/>
</dbReference>
<evidence type="ECO:0000313" key="2">
    <source>
        <dbReference type="EMBL" id="KAJ0404245.1"/>
    </source>
</evidence>
<sequence length="302" mass="34238">MTASKPSTAMTKQPTAEKALNDDELEQNWEAAAVDVSDDDEVVSLGSEDELEDDDVELATNKRSREDAADGDDDDDDAMDGDAADEQVKKKQKVQKKEKPTKGLQNMTAAEHFKLVNDYYVKHRGGQMTTLEMAEGLTENHFVAPKGLGKHTLQSLPLYMRHCVPTWKQVFRGKKIKYDKSPIFLIVCSSALRAVEVLKHLSSFRCKVAKLFARHMKAKEQEDQLTLHFHPIAVGTPARLKKLLEMDALSLQHTSHVILDMAKDKKNMTILDLKDTSKDTMELLQFYLLPRLRQEKLKLVLY</sequence>